<dbReference type="SUPFAM" id="SSF52833">
    <property type="entry name" value="Thioredoxin-like"/>
    <property type="match status" value="1"/>
</dbReference>
<dbReference type="PANTHER" id="PTHR43110">
    <property type="entry name" value="THIOL PEROXIDASE"/>
    <property type="match status" value="1"/>
</dbReference>
<evidence type="ECO:0000259" key="4">
    <source>
        <dbReference type="PROSITE" id="PS51352"/>
    </source>
</evidence>
<dbReference type="Pfam" id="PF08534">
    <property type="entry name" value="Redoxin"/>
    <property type="match status" value="1"/>
</dbReference>
<dbReference type="InterPro" id="IPR013766">
    <property type="entry name" value="Thioredoxin_domain"/>
</dbReference>
<proteinExistence type="predicted"/>
<gene>
    <name evidence="5" type="ORF">BAL341_1704</name>
</gene>
<dbReference type="AlphaFoldDB" id="A0A486XQI1"/>
<keyword evidence="2" id="KW-0676">Redox-active center</keyword>
<organism evidence="5">
    <name type="scientific">Rheinheimera sp. BAL341</name>
    <dbReference type="NCBI Taxonomy" id="1708203"/>
    <lineage>
        <taxon>Bacteria</taxon>
        <taxon>Pseudomonadati</taxon>
        <taxon>Pseudomonadota</taxon>
        <taxon>Gammaproteobacteria</taxon>
        <taxon>Chromatiales</taxon>
        <taxon>Chromatiaceae</taxon>
        <taxon>Rheinheimera</taxon>
    </lineage>
</organism>
<dbReference type="Gene3D" id="3.40.30.10">
    <property type="entry name" value="Glutaredoxin"/>
    <property type="match status" value="1"/>
</dbReference>
<evidence type="ECO:0000256" key="2">
    <source>
        <dbReference type="ARBA" id="ARBA00023284"/>
    </source>
</evidence>
<dbReference type="NCBIfam" id="NF001808">
    <property type="entry name" value="PRK00522.1"/>
    <property type="match status" value="1"/>
</dbReference>
<dbReference type="EMBL" id="CAAJGR010000091">
    <property type="protein sequence ID" value="VHO04063.1"/>
    <property type="molecule type" value="Genomic_DNA"/>
</dbReference>
<dbReference type="InterPro" id="IPR013740">
    <property type="entry name" value="Redoxin"/>
</dbReference>
<dbReference type="EC" id="1.11.1.15" evidence="5"/>
<reference evidence="5" key="1">
    <citation type="submission" date="2019-04" db="EMBL/GenBank/DDBJ databases">
        <authorList>
            <person name="Brambilla D."/>
        </authorList>
    </citation>
    <scope>NUCLEOTIDE SEQUENCE</scope>
    <source>
        <strain evidence="5">BAL1</strain>
    </source>
</reference>
<keyword evidence="5" id="KW-0560">Oxidoreductase</keyword>
<evidence type="ECO:0000313" key="5">
    <source>
        <dbReference type="EMBL" id="VHO04063.1"/>
    </source>
</evidence>
<dbReference type="InterPro" id="IPR036249">
    <property type="entry name" value="Thioredoxin-like_sf"/>
</dbReference>
<dbReference type="PANTHER" id="PTHR43110:SF1">
    <property type="entry name" value="THIOL PEROXIDASE"/>
    <property type="match status" value="1"/>
</dbReference>
<keyword evidence="3" id="KW-0732">Signal</keyword>
<feature type="signal peptide" evidence="3">
    <location>
        <begin position="1"/>
        <end position="26"/>
    </location>
</feature>
<feature type="domain" description="Thioredoxin" evidence="4">
    <location>
        <begin position="54"/>
        <end position="204"/>
    </location>
</feature>
<accession>A0A486XQI1</accession>
<keyword evidence="1" id="KW-1015">Disulfide bond</keyword>
<feature type="chain" id="PRO_5019839290" evidence="3">
    <location>
        <begin position="27"/>
        <end position="206"/>
    </location>
</feature>
<sequence>MFASYSNLCRLGLACFFILLSKQAIAVDVQQALPERLSSVKAGNQQVILLGQKLNLGQAAPDFKVVDANFKKVTLADFNGKTVMISVVPSIDTGICSLQTKRFNSEVANLTDEVVLLTISTDLPFAQKRYCQQEQIDQMPVLSDAVWRDFGSSYGLLIKDMGLLARSVLIINRNGRLAYQQLVDELAKEPDYDAALTALQQIVAQK</sequence>
<protein>
    <submittedName>
        <fullName evidence="5">Thiol peroxidase, Tpx-type</fullName>
        <ecNumber evidence="5">1.11.1.15</ecNumber>
    </submittedName>
</protein>
<evidence type="ECO:0000256" key="3">
    <source>
        <dbReference type="SAM" id="SignalP"/>
    </source>
</evidence>
<dbReference type="PROSITE" id="PS51352">
    <property type="entry name" value="THIOREDOXIN_2"/>
    <property type="match status" value="1"/>
</dbReference>
<keyword evidence="5" id="KW-0575">Peroxidase</keyword>
<name>A0A486XQI1_9GAMM</name>
<evidence type="ECO:0000256" key="1">
    <source>
        <dbReference type="ARBA" id="ARBA00023157"/>
    </source>
</evidence>
<dbReference type="InterPro" id="IPR050455">
    <property type="entry name" value="Tpx_Peroxidase_subfamily"/>
</dbReference>
<dbReference type="InterPro" id="IPR002065">
    <property type="entry name" value="TPX"/>
</dbReference>
<dbReference type="GO" id="GO:0008379">
    <property type="term" value="F:thioredoxin peroxidase activity"/>
    <property type="evidence" value="ECO:0007669"/>
    <property type="project" value="InterPro"/>
</dbReference>
<dbReference type="CDD" id="cd03014">
    <property type="entry name" value="PRX_Atyp2cys"/>
    <property type="match status" value="1"/>
</dbReference>